<evidence type="ECO:0000313" key="3">
    <source>
        <dbReference type="Proteomes" id="UP001054945"/>
    </source>
</evidence>
<keyword evidence="1" id="KW-1133">Transmembrane helix</keyword>
<sequence>MFLFSRSQAARREECLEDVQCRVFERMPPAKTTPAFAIRGSTCCMTTTDRSAIQESGGSDGSSASTSGVDRNMIIVLAVLAIMFVGICVALHLFSKYVHSLCLPLHVQDVNANSVMYDWFKARTHSIGVCSPDTKISYGKATANDHDIVMMIPRID</sequence>
<evidence type="ECO:0000256" key="1">
    <source>
        <dbReference type="SAM" id="Phobius"/>
    </source>
</evidence>
<reference evidence="2 3" key="1">
    <citation type="submission" date="2021-06" db="EMBL/GenBank/DDBJ databases">
        <title>Caerostris extrusa draft genome.</title>
        <authorList>
            <person name="Kono N."/>
            <person name="Arakawa K."/>
        </authorList>
    </citation>
    <scope>NUCLEOTIDE SEQUENCE [LARGE SCALE GENOMIC DNA]</scope>
</reference>
<proteinExistence type="predicted"/>
<name>A0AAV4REI0_CAEEX</name>
<organism evidence="2 3">
    <name type="scientific">Caerostris extrusa</name>
    <name type="common">Bark spider</name>
    <name type="synonym">Caerostris bankana</name>
    <dbReference type="NCBI Taxonomy" id="172846"/>
    <lineage>
        <taxon>Eukaryota</taxon>
        <taxon>Metazoa</taxon>
        <taxon>Ecdysozoa</taxon>
        <taxon>Arthropoda</taxon>
        <taxon>Chelicerata</taxon>
        <taxon>Arachnida</taxon>
        <taxon>Araneae</taxon>
        <taxon>Araneomorphae</taxon>
        <taxon>Entelegynae</taxon>
        <taxon>Araneoidea</taxon>
        <taxon>Araneidae</taxon>
        <taxon>Caerostris</taxon>
    </lineage>
</organism>
<keyword evidence="1" id="KW-0472">Membrane</keyword>
<keyword evidence="1" id="KW-0812">Transmembrane</keyword>
<dbReference type="Proteomes" id="UP001054945">
    <property type="component" value="Unassembled WGS sequence"/>
</dbReference>
<evidence type="ECO:0000313" key="2">
    <source>
        <dbReference type="EMBL" id="GIY20070.1"/>
    </source>
</evidence>
<protein>
    <submittedName>
        <fullName evidence="2">Uncharacterized protein</fullName>
    </submittedName>
</protein>
<keyword evidence="3" id="KW-1185">Reference proteome</keyword>
<dbReference type="AlphaFoldDB" id="A0AAV4REI0"/>
<feature type="transmembrane region" description="Helical" evidence="1">
    <location>
        <begin position="73"/>
        <end position="94"/>
    </location>
</feature>
<dbReference type="EMBL" id="BPLR01007835">
    <property type="protein sequence ID" value="GIY20070.1"/>
    <property type="molecule type" value="Genomic_DNA"/>
</dbReference>
<accession>A0AAV4REI0</accession>
<gene>
    <name evidence="2" type="ORF">CEXT_18541</name>
</gene>
<comment type="caution">
    <text evidence="2">The sequence shown here is derived from an EMBL/GenBank/DDBJ whole genome shotgun (WGS) entry which is preliminary data.</text>
</comment>